<dbReference type="AlphaFoldDB" id="A0AAN9BHS7"/>
<feature type="region of interest" description="Disordered" evidence="1">
    <location>
        <begin position="1"/>
        <end position="83"/>
    </location>
</feature>
<feature type="compositionally biased region" description="Polar residues" evidence="1">
    <location>
        <begin position="50"/>
        <end position="61"/>
    </location>
</feature>
<accession>A0AAN9BHS7</accession>
<sequence length="83" mass="9121">MVNSPSGVFRRNRKHLQQLPTPRRISDSGGTPAAVPDITDSHDSQDIDSRNITGSSPNTIPYETRASHGYTASKPLRFREDTG</sequence>
<evidence type="ECO:0000313" key="2">
    <source>
        <dbReference type="EMBL" id="KAK7105418.1"/>
    </source>
</evidence>
<proteinExistence type="predicted"/>
<evidence type="ECO:0000313" key="3">
    <source>
        <dbReference type="Proteomes" id="UP001374579"/>
    </source>
</evidence>
<dbReference type="Proteomes" id="UP001374579">
    <property type="component" value="Unassembled WGS sequence"/>
</dbReference>
<reference evidence="2 3" key="1">
    <citation type="submission" date="2024-02" db="EMBL/GenBank/DDBJ databases">
        <title>Chromosome-scale genome assembly of the rough periwinkle Littorina saxatilis.</title>
        <authorList>
            <person name="De Jode A."/>
            <person name="Faria R."/>
            <person name="Formenti G."/>
            <person name="Sims Y."/>
            <person name="Smith T.P."/>
            <person name="Tracey A."/>
            <person name="Wood J.M.D."/>
            <person name="Zagrodzka Z.B."/>
            <person name="Johannesson K."/>
            <person name="Butlin R.K."/>
            <person name="Leder E.H."/>
        </authorList>
    </citation>
    <scope>NUCLEOTIDE SEQUENCE [LARGE SCALE GENOMIC DNA]</scope>
    <source>
        <strain evidence="2">Snail1</strain>
        <tissue evidence="2">Muscle</tissue>
    </source>
</reference>
<name>A0AAN9BHS7_9CAEN</name>
<protein>
    <submittedName>
        <fullName evidence="2">Uncharacterized protein</fullName>
    </submittedName>
</protein>
<gene>
    <name evidence="2" type="ORF">V1264_016801</name>
</gene>
<comment type="caution">
    <text evidence="2">The sequence shown here is derived from an EMBL/GenBank/DDBJ whole genome shotgun (WGS) entry which is preliminary data.</text>
</comment>
<feature type="compositionally biased region" description="Basic and acidic residues" evidence="1">
    <location>
        <begin position="39"/>
        <end position="49"/>
    </location>
</feature>
<dbReference type="EMBL" id="JBAMIC010000007">
    <property type="protein sequence ID" value="KAK7105418.1"/>
    <property type="molecule type" value="Genomic_DNA"/>
</dbReference>
<evidence type="ECO:0000256" key="1">
    <source>
        <dbReference type="SAM" id="MobiDB-lite"/>
    </source>
</evidence>
<keyword evidence="3" id="KW-1185">Reference proteome</keyword>
<organism evidence="2 3">
    <name type="scientific">Littorina saxatilis</name>
    <dbReference type="NCBI Taxonomy" id="31220"/>
    <lineage>
        <taxon>Eukaryota</taxon>
        <taxon>Metazoa</taxon>
        <taxon>Spiralia</taxon>
        <taxon>Lophotrochozoa</taxon>
        <taxon>Mollusca</taxon>
        <taxon>Gastropoda</taxon>
        <taxon>Caenogastropoda</taxon>
        <taxon>Littorinimorpha</taxon>
        <taxon>Littorinoidea</taxon>
        <taxon>Littorinidae</taxon>
        <taxon>Littorina</taxon>
    </lineage>
</organism>